<evidence type="ECO:0000313" key="2">
    <source>
        <dbReference type="EMBL" id="KAK7415591.1"/>
    </source>
</evidence>
<sequence length="66" mass="7328">DEDEDEDDDDGDDDDDDDEVGASLKLVSRPTHDEKDSEKNIGFVEFHNKVLICADGNTDDQTQGTK</sequence>
<feature type="region of interest" description="Disordered" evidence="1">
    <location>
        <begin position="1"/>
        <end position="40"/>
    </location>
</feature>
<dbReference type="Proteomes" id="UP001498421">
    <property type="component" value="Unassembled WGS sequence"/>
</dbReference>
<organism evidence="2 3">
    <name type="scientific">Neonectria magnoliae</name>
    <dbReference type="NCBI Taxonomy" id="2732573"/>
    <lineage>
        <taxon>Eukaryota</taxon>
        <taxon>Fungi</taxon>
        <taxon>Dikarya</taxon>
        <taxon>Ascomycota</taxon>
        <taxon>Pezizomycotina</taxon>
        <taxon>Sordariomycetes</taxon>
        <taxon>Hypocreomycetidae</taxon>
        <taxon>Hypocreales</taxon>
        <taxon>Nectriaceae</taxon>
        <taxon>Neonectria</taxon>
    </lineage>
</organism>
<proteinExistence type="predicted"/>
<accession>A0ABR1H4M8</accession>
<gene>
    <name evidence="2" type="ORF">QQZ08_012288</name>
</gene>
<feature type="non-terminal residue" evidence="2">
    <location>
        <position position="1"/>
    </location>
</feature>
<feature type="compositionally biased region" description="Basic and acidic residues" evidence="1">
    <location>
        <begin position="30"/>
        <end position="39"/>
    </location>
</feature>
<reference evidence="2 3" key="1">
    <citation type="journal article" date="2025" name="Microbiol. Resour. Announc.">
        <title>Draft genome sequences for Neonectria magnoliae and Neonectria punicea, canker pathogens of Liriodendron tulipifera and Acer saccharum in West Virginia.</title>
        <authorList>
            <person name="Petronek H.M."/>
            <person name="Kasson M.T."/>
            <person name="Metheny A.M."/>
            <person name="Stauder C.M."/>
            <person name="Lovett B."/>
            <person name="Lynch S.C."/>
            <person name="Garnas J.R."/>
            <person name="Kasson L.R."/>
            <person name="Stajich J.E."/>
        </authorList>
    </citation>
    <scope>NUCLEOTIDE SEQUENCE [LARGE SCALE GENOMIC DNA]</scope>
    <source>
        <strain evidence="2 3">NRRL 64651</strain>
    </source>
</reference>
<comment type="caution">
    <text evidence="2">The sequence shown here is derived from an EMBL/GenBank/DDBJ whole genome shotgun (WGS) entry which is preliminary data.</text>
</comment>
<evidence type="ECO:0000256" key="1">
    <source>
        <dbReference type="SAM" id="MobiDB-lite"/>
    </source>
</evidence>
<keyword evidence="3" id="KW-1185">Reference proteome</keyword>
<evidence type="ECO:0000313" key="3">
    <source>
        <dbReference type="Proteomes" id="UP001498421"/>
    </source>
</evidence>
<protein>
    <submittedName>
        <fullName evidence="2">Uncharacterized protein</fullName>
    </submittedName>
</protein>
<name>A0ABR1H4M8_9HYPO</name>
<feature type="compositionally biased region" description="Acidic residues" evidence="1">
    <location>
        <begin position="1"/>
        <end position="20"/>
    </location>
</feature>
<dbReference type="EMBL" id="JAZAVK010000236">
    <property type="protein sequence ID" value="KAK7415591.1"/>
    <property type="molecule type" value="Genomic_DNA"/>
</dbReference>